<dbReference type="Proteomes" id="UP001226720">
    <property type="component" value="Unassembled WGS sequence"/>
</dbReference>
<evidence type="ECO:0000313" key="2">
    <source>
        <dbReference type="Proteomes" id="UP001226720"/>
    </source>
</evidence>
<dbReference type="InterPro" id="IPR058870">
    <property type="entry name" value="YuzC"/>
</dbReference>
<gene>
    <name evidence="1" type="ORF">QO000_003211</name>
</gene>
<keyword evidence="2" id="KW-1185">Reference proteome</keyword>
<comment type="caution">
    <text evidence="1">The sequence shown here is derived from an EMBL/GenBank/DDBJ whole genome shotgun (WGS) entry which is preliminary data.</text>
</comment>
<dbReference type="Pfam" id="PF26344">
    <property type="entry name" value="YuzC"/>
    <property type="match status" value="1"/>
</dbReference>
<name>A0ABU0K7Y3_9BACL</name>
<organism evidence="1 2">
    <name type="scientific">Guptibacillus hwajinpoensis</name>
    <dbReference type="NCBI Taxonomy" id="208199"/>
    <lineage>
        <taxon>Bacteria</taxon>
        <taxon>Bacillati</taxon>
        <taxon>Bacillota</taxon>
        <taxon>Bacilli</taxon>
        <taxon>Bacillales</taxon>
        <taxon>Guptibacillaceae</taxon>
        <taxon>Guptibacillus</taxon>
    </lineage>
</organism>
<dbReference type="RefSeq" id="WP_301552345.1">
    <property type="nucleotide sequence ID" value="NZ_JAQRMZ010000007.1"/>
</dbReference>
<proteinExistence type="predicted"/>
<sequence>MYNEQYRLNWVPYYPYPHVYPLLRYPPVEVTRFQKSAHTSCQLMSEARILLEKVQRDTNFAHELKDAAQKNDHSHLEMLIRSAGVTSSFHTAFTPDAIRIDLTAGNEDSCSEVTVKLCW</sequence>
<protein>
    <submittedName>
        <fullName evidence="1">Uncharacterized protein</fullName>
    </submittedName>
</protein>
<reference evidence="1" key="1">
    <citation type="submission" date="2023-07" db="EMBL/GenBank/DDBJ databases">
        <title>Genomic Encyclopedia of Type Strains, Phase IV (KMG-IV): sequencing the most valuable type-strain genomes for metagenomic binning, comparative biology and taxonomic classification.</title>
        <authorList>
            <person name="Goeker M."/>
        </authorList>
    </citation>
    <scope>NUCLEOTIDE SEQUENCE [LARGE SCALE GENOMIC DNA]</scope>
    <source>
        <strain evidence="1">JSM 076093</strain>
    </source>
</reference>
<accession>A0ABU0K7Y3</accession>
<dbReference type="GeneID" id="301327992"/>
<dbReference type="EMBL" id="JAUSWM010000006">
    <property type="protein sequence ID" value="MDQ0484227.1"/>
    <property type="molecule type" value="Genomic_DNA"/>
</dbReference>
<evidence type="ECO:0000313" key="1">
    <source>
        <dbReference type="EMBL" id="MDQ0484227.1"/>
    </source>
</evidence>